<proteinExistence type="predicted"/>
<gene>
    <name evidence="1" type="ORF">CDL12_26804</name>
</gene>
<accession>A0A2G9G5V4</accession>
<protein>
    <submittedName>
        <fullName evidence="1">Uncharacterized protein</fullName>
    </submittedName>
</protein>
<evidence type="ECO:0000313" key="2">
    <source>
        <dbReference type="Proteomes" id="UP000231279"/>
    </source>
</evidence>
<keyword evidence="2" id="KW-1185">Reference proteome</keyword>
<dbReference type="AlphaFoldDB" id="A0A2G9G5V4"/>
<dbReference type="EMBL" id="NKXS01006805">
    <property type="protein sequence ID" value="PIN00696.1"/>
    <property type="molecule type" value="Genomic_DNA"/>
</dbReference>
<evidence type="ECO:0000313" key="1">
    <source>
        <dbReference type="EMBL" id="PIN00696.1"/>
    </source>
</evidence>
<reference evidence="2" key="1">
    <citation type="journal article" date="2018" name="Gigascience">
        <title>Genome assembly of the Pink Ipe (Handroanthus impetiginosus, Bignoniaceae), a highly valued, ecologically keystone Neotropical timber forest tree.</title>
        <authorList>
            <person name="Silva-Junior O.B."/>
            <person name="Grattapaglia D."/>
            <person name="Novaes E."/>
            <person name="Collevatti R.G."/>
        </authorList>
    </citation>
    <scope>NUCLEOTIDE SEQUENCE [LARGE SCALE GENOMIC DNA]</scope>
    <source>
        <strain evidence="2">cv. UFG-1</strain>
    </source>
</reference>
<sequence>MRRNEKPAMNHFSKTFFHLHLSLQVTCKFPLFEVDSIHVLIIIGKGTLVCDIRRHYYADGITHLLHQNVQ</sequence>
<name>A0A2G9G5V4_9LAMI</name>
<dbReference type="Proteomes" id="UP000231279">
    <property type="component" value="Unassembled WGS sequence"/>
</dbReference>
<comment type="caution">
    <text evidence="1">The sequence shown here is derived from an EMBL/GenBank/DDBJ whole genome shotgun (WGS) entry which is preliminary data.</text>
</comment>
<organism evidence="1 2">
    <name type="scientific">Handroanthus impetiginosus</name>
    <dbReference type="NCBI Taxonomy" id="429701"/>
    <lineage>
        <taxon>Eukaryota</taxon>
        <taxon>Viridiplantae</taxon>
        <taxon>Streptophyta</taxon>
        <taxon>Embryophyta</taxon>
        <taxon>Tracheophyta</taxon>
        <taxon>Spermatophyta</taxon>
        <taxon>Magnoliopsida</taxon>
        <taxon>eudicotyledons</taxon>
        <taxon>Gunneridae</taxon>
        <taxon>Pentapetalae</taxon>
        <taxon>asterids</taxon>
        <taxon>lamiids</taxon>
        <taxon>Lamiales</taxon>
        <taxon>Bignoniaceae</taxon>
        <taxon>Crescentiina</taxon>
        <taxon>Tabebuia alliance</taxon>
        <taxon>Handroanthus</taxon>
    </lineage>
</organism>